<name>A0ABQ2QC56_9GAMM</name>
<dbReference type="Gene3D" id="2.160.20.10">
    <property type="entry name" value="Single-stranded right-handed beta-helix, Pectin lyase-like"/>
    <property type="match status" value="1"/>
</dbReference>
<dbReference type="InterPro" id="IPR012334">
    <property type="entry name" value="Pectin_lyas_fold"/>
</dbReference>
<protein>
    <recommendedName>
        <fullName evidence="3">Alginate lyase</fullName>
    </recommendedName>
</protein>
<dbReference type="InterPro" id="IPR011050">
    <property type="entry name" value="Pectin_lyase_fold/virulence"/>
</dbReference>
<dbReference type="InterPro" id="IPR039513">
    <property type="entry name" value="PL-6"/>
</dbReference>
<gene>
    <name evidence="1" type="ORF">GCM10009410_03410</name>
</gene>
<evidence type="ECO:0008006" key="3">
    <source>
        <dbReference type="Google" id="ProtNLM"/>
    </source>
</evidence>
<proteinExistence type="predicted"/>
<dbReference type="CDD" id="cd14251">
    <property type="entry name" value="PL-6"/>
    <property type="match status" value="1"/>
</dbReference>
<evidence type="ECO:0000313" key="1">
    <source>
        <dbReference type="EMBL" id="GGP74821.1"/>
    </source>
</evidence>
<dbReference type="EMBL" id="BMQW01000001">
    <property type="protein sequence ID" value="GGP74821.1"/>
    <property type="molecule type" value="Genomic_DNA"/>
</dbReference>
<comment type="caution">
    <text evidence="1">The sequence shown here is derived from an EMBL/GenBank/DDBJ whole genome shotgun (WGS) entry which is preliminary data.</text>
</comment>
<organism evidence="1 2">
    <name type="scientific">Shewanella ulleungensis</name>
    <dbReference type="NCBI Taxonomy" id="2282699"/>
    <lineage>
        <taxon>Bacteria</taxon>
        <taxon>Pseudomonadati</taxon>
        <taxon>Pseudomonadota</taxon>
        <taxon>Gammaproteobacteria</taxon>
        <taxon>Alteromonadales</taxon>
        <taxon>Shewanellaceae</taxon>
        <taxon>Shewanella</taxon>
    </lineage>
</organism>
<accession>A0ABQ2QC56</accession>
<dbReference type="SMART" id="SM00710">
    <property type="entry name" value="PbH1"/>
    <property type="match status" value="5"/>
</dbReference>
<dbReference type="SUPFAM" id="SSF51126">
    <property type="entry name" value="Pectin lyase-like"/>
    <property type="match status" value="1"/>
</dbReference>
<reference evidence="2" key="1">
    <citation type="journal article" date="2019" name="Int. J. Syst. Evol. Microbiol.">
        <title>The Global Catalogue of Microorganisms (GCM) 10K type strain sequencing project: providing services to taxonomists for standard genome sequencing and annotation.</title>
        <authorList>
            <consortium name="The Broad Institute Genomics Platform"/>
            <consortium name="The Broad Institute Genome Sequencing Center for Infectious Disease"/>
            <person name="Wu L."/>
            <person name="Ma J."/>
        </authorList>
    </citation>
    <scope>NUCLEOTIDE SEQUENCE [LARGE SCALE GENOMIC DNA]</scope>
    <source>
        <strain evidence="2">JCM 32305</strain>
    </source>
</reference>
<sequence length="519" mass="56457">MKKTLLAGAIALSLLGGCVSTDTSNEVPNNPVVNTAALETNSKPLVSSNTLTTADAQILKTQLLNLKDGDTLDIAPGKFANLGKIDITANNVTIKATEPGKTWLTGAVQINLRGNNIILDGVVFTEGGPAERMGGIVFRGSDNLVTNTTFYFFNDGYEYEPMGDRDEYPKYLWVSLYGKNNQLINNTFEGKHKRGTLIGVQKAKGDKTPDNHVIKGNLFFNQKSNQHYEFDFKAAERYNSNSWEAIRVGDSKSSIYPSKTLVEGNLFLQCDGETELITFKSGENVLRGNTIVDSASMISLRHGKNNTVENNVIIGNAKRYTGGIRFYDEGHVIRNNYIERVMGTGNVRGGIAVNTGITDVKNGEKLGGGVKGKGLNKQATPYKVLVENNSIIDSRQNILYSSKVHSVSQYDNSKVSTVYAGTDITFRNNLSFAELKKTLAVKGDDGNAPLVNPTYENELYYGEVAETTLPTTPGIITDVKPELVRGENGLLEATNYSGGARGLTVLTVNDTGATYRIQK</sequence>
<keyword evidence="2" id="KW-1185">Reference proteome</keyword>
<evidence type="ECO:0000313" key="2">
    <source>
        <dbReference type="Proteomes" id="UP000654004"/>
    </source>
</evidence>
<dbReference type="RefSeq" id="WP_188952743.1">
    <property type="nucleotide sequence ID" value="NZ_BMQW01000001.1"/>
</dbReference>
<dbReference type="Pfam" id="PF14592">
    <property type="entry name" value="Chondroitinas_B"/>
    <property type="match status" value="1"/>
</dbReference>
<dbReference type="Proteomes" id="UP000654004">
    <property type="component" value="Unassembled WGS sequence"/>
</dbReference>
<dbReference type="PROSITE" id="PS51257">
    <property type="entry name" value="PROKAR_LIPOPROTEIN"/>
    <property type="match status" value="1"/>
</dbReference>
<dbReference type="InterPro" id="IPR006626">
    <property type="entry name" value="PbH1"/>
</dbReference>